<dbReference type="Gene3D" id="1.10.287.130">
    <property type="match status" value="1"/>
</dbReference>
<keyword evidence="6" id="KW-0808">Transferase</keyword>
<comment type="caution">
    <text evidence="16">The sequence shown here is derived from an EMBL/GenBank/DDBJ whole genome shotgun (WGS) entry which is preliminary data.</text>
</comment>
<keyword evidence="5" id="KW-0597">Phosphoprotein</keyword>
<keyword evidence="8" id="KW-0547">Nucleotide-binding</keyword>
<dbReference type="SMART" id="SM00387">
    <property type="entry name" value="HATPase_c"/>
    <property type="match status" value="1"/>
</dbReference>
<accession>A0ABR5ALI9</accession>
<proteinExistence type="predicted"/>
<comment type="catalytic activity">
    <reaction evidence="1">
        <text>ATP + protein L-histidine = ADP + protein N-phospho-L-histidine.</text>
        <dbReference type="EC" id="2.7.13.3"/>
    </reaction>
</comment>
<dbReference type="SMART" id="SM00388">
    <property type="entry name" value="HisKA"/>
    <property type="match status" value="1"/>
</dbReference>
<dbReference type="SUPFAM" id="SSF158472">
    <property type="entry name" value="HAMP domain-like"/>
    <property type="match status" value="1"/>
</dbReference>
<name>A0ABR5ALI9_9BACL</name>
<evidence type="ECO:0000256" key="3">
    <source>
        <dbReference type="ARBA" id="ARBA00012438"/>
    </source>
</evidence>
<dbReference type="SUPFAM" id="SSF55874">
    <property type="entry name" value="ATPase domain of HSP90 chaperone/DNA topoisomerase II/histidine kinase"/>
    <property type="match status" value="1"/>
</dbReference>
<organism evidence="16 17">
    <name type="scientific">Gordoniibacillus kamchatkensis</name>
    <dbReference type="NCBI Taxonomy" id="1590651"/>
    <lineage>
        <taxon>Bacteria</taxon>
        <taxon>Bacillati</taxon>
        <taxon>Bacillota</taxon>
        <taxon>Bacilli</taxon>
        <taxon>Bacillales</taxon>
        <taxon>Paenibacillaceae</taxon>
        <taxon>Gordoniibacillus</taxon>
    </lineage>
</organism>
<evidence type="ECO:0000313" key="16">
    <source>
        <dbReference type="EMBL" id="KIL41912.1"/>
    </source>
</evidence>
<dbReference type="Pfam" id="PF00512">
    <property type="entry name" value="HisKA"/>
    <property type="match status" value="1"/>
</dbReference>
<dbReference type="InterPro" id="IPR036890">
    <property type="entry name" value="HATPase_C_sf"/>
</dbReference>
<dbReference type="Proteomes" id="UP000031967">
    <property type="component" value="Unassembled WGS sequence"/>
</dbReference>
<dbReference type="InterPro" id="IPR005467">
    <property type="entry name" value="His_kinase_dom"/>
</dbReference>
<reference evidence="16 17" key="1">
    <citation type="submission" date="2014-12" db="EMBL/GenBank/DDBJ databases">
        <title>Draft genome sequence of Paenibacillus kamchatkensis strain B-2647.</title>
        <authorList>
            <person name="Karlyshev A.V."/>
            <person name="Kudryashova E.B."/>
        </authorList>
    </citation>
    <scope>NUCLEOTIDE SEQUENCE [LARGE SCALE GENOMIC DNA]</scope>
    <source>
        <strain evidence="16 17">VKM B-2647</strain>
    </source>
</reference>
<evidence type="ECO:0000256" key="8">
    <source>
        <dbReference type="ARBA" id="ARBA00022741"/>
    </source>
</evidence>
<sequence length="302" mass="34630">MFFFYLFTRPIVRDLRELSDGLMSIARGDLDYRVPVSNQDELGGVARNINYMAEQLQSMMERERTIETSKMELITHISHDLRTPLTSIIGYLNLLKNDDYRDIEEHKRYIFNAFNKSQQLKKLIDDLFEYTRLTSGEVNLSPQTVDLGGLLEQIILEFEPIAQEQALTVVKMWEPAAVAANIDTEKFVRAVDNLLMNALKFSVKPGEITVRLSERAHGIYLAVENRGKPITREQEQRLFERFYKAEPSRSDSAMPPGAGLGLSIARNIVELHGGQMGLHHEDGHYTFYLELPRIAPRAEPCR</sequence>
<dbReference type="InterPro" id="IPR036097">
    <property type="entry name" value="HisK_dim/P_sf"/>
</dbReference>
<evidence type="ECO:0000259" key="15">
    <source>
        <dbReference type="PROSITE" id="PS50885"/>
    </source>
</evidence>
<dbReference type="EC" id="2.7.13.3" evidence="3"/>
<dbReference type="PANTHER" id="PTHR45528:SF8">
    <property type="entry name" value="HISTIDINE KINASE"/>
    <property type="match status" value="1"/>
</dbReference>
<gene>
    <name evidence="16" type="ORF">SD70_04165</name>
</gene>
<evidence type="ECO:0000256" key="5">
    <source>
        <dbReference type="ARBA" id="ARBA00022553"/>
    </source>
</evidence>
<keyword evidence="9" id="KW-0418">Kinase</keyword>
<dbReference type="InterPro" id="IPR003660">
    <property type="entry name" value="HAMP_dom"/>
</dbReference>
<evidence type="ECO:0000313" key="17">
    <source>
        <dbReference type="Proteomes" id="UP000031967"/>
    </source>
</evidence>
<comment type="subcellular location">
    <subcellularLocation>
        <location evidence="2">Cell membrane</location>
        <topology evidence="2">Multi-pass membrane protein</topology>
    </subcellularLocation>
</comment>
<keyword evidence="7" id="KW-0812">Transmembrane</keyword>
<dbReference type="InterPro" id="IPR050398">
    <property type="entry name" value="HssS/ArlS-like"/>
</dbReference>
<keyword evidence="11" id="KW-1133">Transmembrane helix</keyword>
<evidence type="ECO:0000256" key="6">
    <source>
        <dbReference type="ARBA" id="ARBA00022679"/>
    </source>
</evidence>
<evidence type="ECO:0000256" key="12">
    <source>
        <dbReference type="ARBA" id="ARBA00023012"/>
    </source>
</evidence>
<dbReference type="EMBL" id="JXAK01000005">
    <property type="protein sequence ID" value="KIL41912.1"/>
    <property type="molecule type" value="Genomic_DNA"/>
</dbReference>
<evidence type="ECO:0000256" key="10">
    <source>
        <dbReference type="ARBA" id="ARBA00022840"/>
    </source>
</evidence>
<keyword evidence="10" id="KW-0067">ATP-binding</keyword>
<dbReference type="Pfam" id="PF00672">
    <property type="entry name" value="HAMP"/>
    <property type="match status" value="1"/>
</dbReference>
<evidence type="ECO:0000256" key="4">
    <source>
        <dbReference type="ARBA" id="ARBA00022475"/>
    </source>
</evidence>
<feature type="domain" description="HAMP" evidence="15">
    <location>
        <begin position="9"/>
        <end position="61"/>
    </location>
</feature>
<dbReference type="PRINTS" id="PR00344">
    <property type="entry name" value="BCTRLSENSOR"/>
</dbReference>
<keyword evidence="12" id="KW-0902">Two-component regulatory system</keyword>
<feature type="domain" description="Histidine kinase" evidence="14">
    <location>
        <begin position="76"/>
        <end position="295"/>
    </location>
</feature>
<dbReference type="PROSITE" id="PS50885">
    <property type="entry name" value="HAMP"/>
    <property type="match status" value="1"/>
</dbReference>
<evidence type="ECO:0000256" key="9">
    <source>
        <dbReference type="ARBA" id="ARBA00022777"/>
    </source>
</evidence>
<evidence type="ECO:0000256" key="7">
    <source>
        <dbReference type="ARBA" id="ARBA00022692"/>
    </source>
</evidence>
<dbReference type="Gene3D" id="6.10.340.10">
    <property type="match status" value="1"/>
</dbReference>
<dbReference type="InterPro" id="IPR003661">
    <property type="entry name" value="HisK_dim/P_dom"/>
</dbReference>
<dbReference type="SUPFAM" id="SSF47384">
    <property type="entry name" value="Homodimeric domain of signal transducing histidine kinase"/>
    <property type="match status" value="1"/>
</dbReference>
<dbReference type="PROSITE" id="PS50109">
    <property type="entry name" value="HIS_KIN"/>
    <property type="match status" value="1"/>
</dbReference>
<dbReference type="Gene3D" id="3.30.565.10">
    <property type="entry name" value="Histidine kinase-like ATPase, C-terminal domain"/>
    <property type="match status" value="1"/>
</dbReference>
<keyword evidence="4" id="KW-1003">Cell membrane</keyword>
<dbReference type="InterPro" id="IPR004358">
    <property type="entry name" value="Sig_transdc_His_kin-like_C"/>
</dbReference>
<evidence type="ECO:0000256" key="13">
    <source>
        <dbReference type="ARBA" id="ARBA00023136"/>
    </source>
</evidence>
<evidence type="ECO:0000256" key="11">
    <source>
        <dbReference type="ARBA" id="ARBA00022989"/>
    </source>
</evidence>
<keyword evidence="17" id="KW-1185">Reference proteome</keyword>
<evidence type="ECO:0000259" key="14">
    <source>
        <dbReference type="PROSITE" id="PS50109"/>
    </source>
</evidence>
<evidence type="ECO:0000256" key="2">
    <source>
        <dbReference type="ARBA" id="ARBA00004651"/>
    </source>
</evidence>
<dbReference type="CDD" id="cd00082">
    <property type="entry name" value="HisKA"/>
    <property type="match status" value="1"/>
</dbReference>
<protein>
    <recommendedName>
        <fullName evidence="3">histidine kinase</fullName>
        <ecNumber evidence="3">2.7.13.3</ecNumber>
    </recommendedName>
</protein>
<dbReference type="CDD" id="cd00075">
    <property type="entry name" value="HATPase"/>
    <property type="match status" value="1"/>
</dbReference>
<dbReference type="PANTHER" id="PTHR45528">
    <property type="entry name" value="SENSOR HISTIDINE KINASE CPXA"/>
    <property type="match status" value="1"/>
</dbReference>
<dbReference type="InterPro" id="IPR003594">
    <property type="entry name" value="HATPase_dom"/>
</dbReference>
<dbReference type="Pfam" id="PF02518">
    <property type="entry name" value="HATPase_c"/>
    <property type="match status" value="1"/>
</dbReference>
<dbReference type="CDD" id="cd06225">
    <property type="entry name" value="HAMP"/>
    <property type="match status" value="1"/>
</dbReference>
<dbReference type="SMART" id="SM00304">
    <property type="entry name" value="HAMP"/>
    <property type="match status" value="1"/>
</dbReference>
<evidence type="ECO:0000256" key="1">
    <source>
        <dbReference type="ARBA" id="ARBA00000085"/>
    </source>
</evidence>
<keyword evidence="13" id="KW-0472">Membrane</keyword>